<gene>
    <name evidence="1" type="ORF">BROSI_A0316</name>
</gene>
<reference evidence="2" key="1">
    <citation type="journal article" date="2015" name="Genome Announc.">
        <title>Draft Genome Sequence of an Anaerobic Ammonium-Oxidizing Bacterium, "Candidatus Brocadia sinica".</title>
        <authorList>
            <person name="Oshiki M."/>
            <person name="Shinyako-Hata K."/>
            <person name="Satoh H."/>
            <person name="Okabe S."/>
        </authorList>
    </citation>
    <scope>NUCLEOTIDE SEQUENCE [LARGE SCALE GENOMIC DNA]</scope>
    <source>
        <strain evidence="2">JPN1</strain>
    </source>
</reference>
<comment type="caution">
    <text evidence="1">The sequence shown here is derived from an EMBL/GenBank/DDBJ whole genome shotgun (WGS) entry which is preliminary data.</text>
</comment>
<protein>
    <submittedName>
        <fullName evidence="1">Calcineurin B-like protein 3</fullName>
    </submittedName>
</protein>
<proteinExistence type="predicted"/>
<dbReference type="Proteomes" id="UP000032309">
    <property type="component" value="Unassembled WGS sequence"/>
</dbReference>
<sequence>MPTPRIAKVRAASRAQVCDPDIYNKLLYRINSDPYSLTQEDVISADGISLADKNKAIEELQRNQEITNRPNYKAARELFDIDFKQQFGGVLEEEEKATWLRVFHSYIIDKKWNRWTLPRRSGRIIRHKMWMAECGYRKSEIPNLKS</sequence>
<evidence type="ECO:0000313" key="2">
    <source>
        <dbReference type="Proteomes" id="UP000032309"/>
    </source>
</evidence>
<evidence type="ECO:0000313" key="1">
    <source>
        <dbReference type="EMBL" id="GAN31812.1"/>
    </source>
</evidence>
<keyword evidence="2" id="KW-1185">Reference proteome</keyword>
<organism evidence="1 2">
    <name type="scientific">Candidatus Brocadia sinica JPN1</name>
    <dbReference type="NCBI Taxonomy" id="1197129"/>
    <lineage>
        <taxon>Bacteria</taxon>
        <taxon>Pseudomonadati</taxon>
        <taxon>Planctomycetota</taxon>
        <taxon>Candidatus Brocadiia</taxon>
        <taxon>Candidatus Brocadiales</taxon>
        <taxon>Candidatus Brocadiaceae</taxon>
        <taxon>Candidatus Brocadia</taxon>
    </lineage>
</organism>
<dbReference type="EMBL" id="BAFN01000001">
    <property type="protein sequence ID" value="GAN31812.1"/>
    <property type="molecule type" value="Genomic_DNA"/>
</dbReference>
<accession>A0ABQ0JSW1</accession>
<dbReference type="RefSeq" id="WP_052561730.1">
    <property type="nucleotide sequence ID" value="NZ_BAFN01000001.1"/>
</dbReference>
<name>A0ABQ0JSW1_9BACT</name>